<protein>
    <submittedName>
        <fullName evidence="1">Cellulose synthase operon protein YhjQ</fullName>
    </submittedName>
</protein>
<dbReference type="NCBIfam" id="TIGR03371">
    <property type="entry name" value="cellulose_yhjQ"/>
    <property type="match status" value="1"/>
</dbReference>
<accession>A0A418WD20</accession>
<dbReference type="Gene3D" id="3.40.50.300">
    <property type="entry name" value="P-loop containing nucleotide triphosphate hydrolases"/>
    <property type="match status" value="1"/>
</dbReference>
<dbReference type="EMBL" id="QYUK01000011">
    <property type="protein sequence ID" value="RJF87931.1"/>
    <property type="molecule type" value="Genomic_DNA"/>
</dbReference>
<dbReference type="InterPro" id="IPR017746">
    <property type="entry name" value="Cellulose_synthase_operon_BcsQ"/>
</dbReference>
<evidence type="ECO:0000313" key="2">
    <source>
        <dbReference type="Proteomes" id="UP000284605"/>
    </source>
</evidence>
<proteinExistence type="predicted"/>
<dbReference type="InterPro" id="IPR050678">
    <property type="entry name" value="DNA_Partitioning_ATPase"/>
</dbReference>
<dbReference type="InterPro" id="IPR027417">
    <property type="entry name" value="P-loop_NTPase"/>
</dbReference>
<dbReference type="Proteomes" id="UP000284605">
    <property type="component" value="Unassembled WGS sequence"/>
</dbReference>
<dbReference type="OrthoDB" id="5288747at2"/>
<dbReference type="Pfam" id="PF06564">
    <property type="entry name" value="CBP_BcsQ"/>
    <property type="match status" value="1"/>
</dbReference>
<dbReference type="PANTHER" id="PTHR13696">
    <property type="entry name" value="P-LOOP CONTAINING NUCLEOSIDE TRIPHOSPHATE HYDROLASE"/>
    <property type="match status" value="1"/>
</dbReference>
<keyword evidence="2" id="KW-1185">Reference proteome</keyword>
<reference evidence="1 2" key="1">
    <citation type="submission" date="2018-09" db="EMBL/GenBank/DDBJ databases">
        <authorList>
            <person name="Zhu H."/>
        </authorList>
    </citation>
    <scope>NUCLEOTIDE SEQUENCE [LARGE SCALE GENOMIC DNA]</scope>
    <source>
        <strain evidence="1 2">K1W22B-8</strain>
    </source>
</reference>
<evidence type="ECO:0000313" key="1">
    <source>
        <dbReference type="EMBL" id="RJF87931.1"/>
    </source>
</evidence>
<organism evidence="1 2">
    <name type="scientific">Oleomonas cavernae</name>
    <dbReference type="NCBI Taxonomy" id="2320859"/>
    <lineage>
        <taxon>Bacteria</taxon>
        <taxon>Pseudomonadati</taxon>
        <taxon>Pseudomonadota</taxon>
        <taxon>Alphaproteobacteria</taxon>
        <taxon>Acetobacterales</taxon>
        <taxon>Acetobacteraceae</taxon>
        <taxon>Oleomonas</taxon>
    </lineage>
</organism>
<gene>
    <name evidence="1" type="primary">yhjQ</name>
    <name evidence="1" type="ORF">D3874_13620</name>
</gene>
<sequence length="263" mass="28266">MPLIVVSSPKGGVGKTTLVANLGVALARQGRQVTLIDFDVQNALQLHFGLALKNRSGYVARAVETADWRRNIVAVADGIRLLPYGTADAAQRRALENALVADGAGFLRNHLGAILAERDGIILADTAPGPTPALEALETLADLRIALLLSDATSLALLPRVLEAEQPARRDRRPPQLILNQIDLRRRLNRDVAAFVRQRAAAALLGTVRQDESLAEAVAQQESVFAYAAHAGAAQDIATIAQRLDRMLFPDHETVPRANTGHN</sequence>
<dbReference type="SUPFAM" id="SSF52540">
    <property type="entry name" value="P-loop containing nucleoside triphosphate hydrolases"/>
    <property type="match status" value="1"/>
</dbReference>
<dbReference type="RefSeq" id="WP_119778566.1">
    <property type="nucleotide sequence ID" value="NZ_QYUK01000011.1"/>
</dbReference>
<dbReference type="PANTHER" id="PTHR13696:SF99">
    <property type="entry name" value="COBYRINIC ACID AC-DIAMIDE SYNTHASE"/>
    <property type="match status" value="1"/>
</dbReference>
<dbReference type="AlphaFoldDB" id="A0A418WD20"/>
<name>A0A418WD20_9PROT</name>
<comment type="caution">
    <text evidence="1">The sequence shown here is derived from an EMBL/GenBank/DDBJ whole genome shotgun (WGS) entry which is preliminary data.</text>
</comment>